<keyword evidence="3" id="KW-1185">Reference proteome</keyword>
<evidence type="ECO:0000313" key="2">
    <source>
        <dbReference type="EMBL" id="MFC6646944.1"/>
    </source>
</evidence>
<keyword evidence="1" id="KW-0732">Signal</keyword>
<comment type="caution">
    <text evidence="2">The sequence shown here is derived from an EMBL/GenBank/DDBJ whole genome shotgun (WGS) entry which is preliminary data.</text>
</comment>
<reference evidence="3" key="1">
    <citation type="journal article" date="2019" name="Int. J. Syst. Evol. Microbiol.">
        <title>The Global Catalogue of Microorganisms (GCM) 10K type strain sequencing project: providing services to taxonomists for standard genome sequencing and annotation.</title>
        <authorList>
            <consortium name="The Broad Institute Genomics Platform"/>
            <consortium name="The Broad Institute Genome Sequencing Center for Infectious Disease"/>
            <person name="Wu L."/>
            <person name="Ma J."/>
        </authorList>
    </citation>
    <scope>NUCLEOTIDE SEQUENCE [LARGE SCALE GENOMIC DNA]</scope>
    <source>
        <strain evidence="3">CGMCC 1.16026</strain>
    </source>
</reference>
<name>A0ABW1ZCX2_9BACT</name>
<proteinExistence type="predicted"/>
<organism evidence="2 3">
    <name type="scientific">Granulicella cerasi</name>
    <dbReference type="NCBI Taxonomy" id="741063"/>
    <lineage>
        <taxon>Bacteria</taxon>
        <taxon>Pseudomonadati</taxon>
        <taxon>Acidobacteriota</taxon>
        <taxon>Terriglobia</taxon>
        <taxon>Terriglobales</taxon>
        <taxon>Acidobacteriaceae</taxon>
        <taxon>Granulicella</taxon>
    </lineage>
</organism>
<evidence type="ECO:0000313" key="3">
    <source>
        <dbReference type="Proteomes" id="UP001596391"/>
    </source>
</evidence>
<dbReference type="Proteomes" id="UP001596391">
    <property type="component" value="Unassembled WGS sequence"/>
</dbReference>
<feature type="signal peptide" evidence="1">
    <location>
        <begin position="1"/>
        <end position="20"/>
    </location>
</feature>
<dbReference type="EMBL" id="JBHSWI010000001">
    <property type="protein sequence ID" value="MFC6646944.1"/>
    <property type="molecule type" value="Genomic_DNA"/>
</dbReference>
<gene>
    <name evidence="2" type="ORF">ACFQBQ_15435</name>
</gene>
<accession>A0ABW1ZCX2</accession>
<feature type="chain" id="PRO_5046990196" description="DUF3298 domain-containing protein" evidence="1">
    <location>
        <begin position="21"/>
        <end position="239"/>
    </location>
</feature>
<dbReference type="RefSeq" id="WP_263371122.1">
    <property type="nucleotide sequence ID" value="NZ_JAGSYD010000002.1"/>
</dbReference>
<protein>
    <recommendedName>
        <fullName evidence="4">DUF3298 domain-containing protein</fullName>
    </recommendedName>
</protein>
<evidence type="ECO:0008006" key="4">
    <source>
        <dbReference type="Google" id="ProtNLM"/>
    </source>
</evidence>
<sequence>MRALILALSLFPLTSVASHAATPFVGCPRDGQQGPQPAPVQRPRMIPDDPSGQLAWYQAEDGPGILAPKGWHCFGTYGSNGSSLYVSPDAITATEFFDSRPKWKGLTGYGIQITSLVGDTSGRFEVARLVARVFPKHRKYAQKVIAEVLEPATDFPFGPYPTDKLHYLSDHFVEYETPAHHRGLGTDSWLQPNDQPIRGLIQFNPTGDNEATALYVRLPAAYRKLVPSVLKSAVWNPAP</sequence>
<evidence type="ECO:0000256" key="1">
    <source>
        <dbReference type="SAM" id="SignalP"/>
    </source>
</evidence>